<dbReference type="AlphaFoldDB" id="A0A916YBV9"/>
<reference evidence="3" key="2">
    <citation type="submission" date="2020-09" db="EMBL/GenBank/DDBJ databases">
        <authorList>
            <person name="Sun Q."/>
            <person name="Zhou Y."/>
        </authorList>
    </citation>
    <scope>NUCLEOTIDE SEQUENCE</scope>
    <source>
        <strain evidence="3">CGMCC 1.15152</strain>
    </source>
</reference>
<keyword evidence="4" id="KW-1185">Reference proteome</keyword>
<dbReference type="RefSeq" id="WP_188711912.1">
    <property type="nucleotide sequence ID" value="NZ_BMHO01000001.1"/>
</dbReference>
<feature type="region of interest" description="Disordered" evidence="1">
    <location>
        <begin position="217"/>
        <end position="237"/>
    </location>
</feature>
<evidence type="ECO:0008006" key="5">
    <source>
        <dbReference type="Google" id="ProtNLM"/>
    </source>
</evidence>
<keyword evidence="2" id="KW-0812">Transmembrane</keyword>
<dbReference type="InterPro" id="IPR025445">
    <property type="entry name" value="DUF4191"/>
</dbReference>
<dbReference type="Proteomes" id="UP000633205">
    <property type="component" value="Unassembled WGS sequence"/>
</dbReference>
<proteinExistence type="predicted"/>
<evidence type="ECO:0000256" key="1">
    <source>
        <dbReference type="SAM" id="MobiDB-lite"/>
    </source>
</evidence>
<keyword evidence="2" id="KW-0472">Membrane</keyword>
<evidence type="ECO:0000313" key="3">
    <source>
        <dbReference type="EMBL" id="GGD37465.1"/>
    </source>
</evidence>
<organism evidence="3 4">
    <name type="scientific">Microbacterium faecale</name>
    <dbReference type="NCBI Taxonomy" id="1804630"/>
    <lineage>
        <taxon>Bacteria</taxon>
        <taxon>Bacillati</taxon>
        <taxon>Actinomycetota</taxon>
        <taxon>Actinomycetes</taxon>
        <taxon>Micrococcales</taxon>
        <taxon>Microbacteriaceae</taxon>
        <taxon>Microbacterium</taxon>
    </lineage>
</organism>
<protein>
    <recommendedName>
        <fullName evidence="5">DUF4191 domain-containing protein</fullName>
    </recommendedName>
</protein>
<comment type="caution">
    <text evidence="3">The sequence shown here is derived from an EMBL/GenBank/DDBJ whole genome shotgun (WGS) entry which is preliminary data.</text>
</comment>
<dbReference type="EMBL" id="BMHO01000001">
    <property type="protein sequence ID" value="GGD37465.1"/>
    <property type="molecule type" value="Genomic_DNA"/>
</dbReference>
<dbReference type="Pfam" id="PF13829">
    <property type="entry name" value="DUF4191"/>
    <property type="match status" value="1"/>
</dbReference>
<feature type="transmembrane region" description="Helical" evidence="2">
    <location>
        <begin position="31"/>
        <end position="52"/>
    </location>
</feature>
<gene>
    <name evidence="3" type="ORF">GCM10010915_17870</name>
</gene>
<evidence type="ECO:0000256" key="2">
    <source>
        <dbReference type="SAM" id="Phobius"/>
    </source>
</evidence>
<keyword evidence="2" id="KW-1133">Transmembrane helix</keyword>
<evidence type="ECO:0000313" key="4">
    <source>
        <dbReference type="Proteomes" id="UP000633205"/>
    </source>
</evidence>
<sequence>MASRTPAAEKRPGIFSTIKSLIGFTRKPYPWVVWVLPLILVAGIGIAIGLAAVLQQSWWAYIFWGLTGLMAGMIFAMLLLNRLATKAMYAQIDGQMGAAGHVVSNLLGRKWRGGDEPVSFNPKSKDGVYRAVGRGGVVLVGEGSRKRLEKLIKKERTTARRITHDAVPVNVFYVGREEDSVPIDRLAKTIKRLPKVVDRRGMAQLIARTDSISQGAMSSLPIPKGVDPMKVRAPKPR</sequence>
<accession>A0A916YBV9</accession>
<feature type="transmembrane region" description="Helical" evidence="2">
    <location>
        <begin position="58"/>
        <end position="80"/>
    </location>
</feature>
<reference evidence="3" key="1">
    <citation type="journal article" date="2014" name="Int. J. Syst. Evol. Microbiol.">
        <title>Complete genome sequence of Corynebacterium casei LMG S-19264T (=DSM 44701T), isolated from a smear-ripened cheese.</title>
        <authorList>
            <consortium name="US DOE Joint Genome Institute (JGI-PGF)"/>
            <person name="Walter F."/>
            <person name="Albersmeier A."/>
            <person name="Kalinowski J."/>
            <person name="Ruckert C."/>
        </authorList>
    </citation>
    <scope>NUCLEOTIDE SEQUENCE</scope>
    <source>
        <strain evidence="3">CGMCC 1.15152</strain>
    </source>
</reference>
<name>A0A916YBV9_9MICO</name>